<dbReference type="InterPro" id="IPR002178">
    <property type="entry name" value="PTS_EIIA_type-2_dom"/>
</dbReference>
<name>A0A8J8MUF2_9RHOB</name>
<dbReference type="EMBL" id="CP047289">
    <property type="protein sequence ID" value="QUS36606.1"/>
    <property type="molecule type" value="Genomic_DNA"/>
</dbReference>
<dbReference type="PANTHER" id="PTHR47738">
    <property type="entry name" value="PTS SYSTEM FRUCTOSE-LIKE EIIA COMPONENT-RELATED"/>
    <property type="match status" value="1"/>
</dbReference>
<protein>
    <submittedName>
        <fullName evidence="2">PTS transporter subunit EIIA</fullName>
    </submittedName>
</protein>
<keyword evidence="3" id="KW-1185">Reference proteome</keyword>
<dbReference type="InterPro" id="IPR016152">
    <property type="entry name" value="PTrfase/Anion_transptr"/>
</dbReference>
<proteinExistence type="predicted"/>
<feature type="domain" description="PTS EIIA type-2" evidence="1">
    <location>
        <begin position="5"/>
        <end position="147"/>
    </location>
</feature>
<evidence type="ECO:0000313" key="2">
    <source>
        <dbReference type="EMBL" id="QUS36606.1"/>
    </source>
</evidence>
<gene>
    <name evidence="2" type="ORF">GR316_10230</name>
</gene>
<dbReference type="GO" id="GO:0030295">
    <property type="term" value="F:protein kinase activator activity"/>
    <property type="evidence" value="ECO:0007669"/>
    <property type="project" value="TreeGrafter"/>
</dbReference>
<evidence type="ECO:0000313" key="3">
    <source>
        <dbReference type="Proteomes" id="UP000679284"/>
    </source>
</evidence>
<sequence length="159" mass="17164">MTLSDLIRPEGVMLDVEVADKAALLEMLSDRAAQLWPLDRDKVLAKLIRREKLGSTGVGNGIALPHGPCAGLEAPALLFARLKPPIDFQSVDDRPVDLVLMLLLPKDNPAQHLSVLSMAARVLRQEDVAKALRHCDAEAVPGLIQRGAVAADEELRDGP</sequence>
<reference evidence="2" key="1">
    <citation type="submission" date="2020-01" db="EMBL/GenBank/DDBJ databases">
        <authorList>
            <person name="Yang Y."/>
            <person name="Kwon Y.M."/>
        </authorList>
    </citation>
    <scope>NUCLEOTIDE SEQUENCE</scope>
    <source>
        <strain evidence="2">PG104</strain>
    </source>
</reference>
<dbReference type="RefSeq" id="WP_211783825.1">
    <property type="nucleotide sequence ID" value="NZ_CP047289.1"/>
</dbReference>
<dbReference type="PROSITE" id="PS51094">
    <property type="entry name" value="PTS_EIIA_TYPE_2"/>
    <property type="match status" value="1"/>
</dbReference>
<dbReference type="InterPro" id="IPR051541">
    <property type="entry name" value="PTS_SugarTrans_NitroReg"/>
</dbReference>
<dbReference type="AlphaFoldDB" id="A0A8J8MUF2"/>
<dbReference type="Proteomes" id="UP000679284">
    <property type="component" value="Chromosome"/>
</dbReference>
<organism evidence="2 3">
    <name type="scientific">Falsirhodobacter algicola</name>
    <dbReference type="NCBI Taxonomy" id="2692330"/>
    <lineage>
        <taxon>Bacteria</taxon>
        <taxon>Pseudomonadati</taxon>
        <taxon>Pseudomonadota</taxon>
        <taxon>Alphaproteobacteria</taxon>
        <taxon>Rhodobacterales</taxon>
        <taxon>Paracoccaceae</taxon>
        <taxon>Falsirhodobacter</taxon>
    </lineage>
</organism>
<dbReference type="PROSITE" id="PS00372">
    <property type="entry name" value="PTS_EIIA_TYPE_2_HIS"/>
    <property type="match status" value="1"/>
</dbReference>
<dbReference type="SUPFAM" id="SSF55804">
    <property type="entry name" value="Phoshotransferase/anion transport protein"/>
    <property type="match status" value="1"/>
</dbReference>
<accession>A0A8J8MUF2</accession>
<dbReference type="CDD" id="cd00211">
    <property type="entry name" value="PTS_IIA_fru"/>
    <property type="match status" value="1"/>
</dbReference>
<evidence type="ECO:0000259" key="1">
    <source>
        <dbReference type="PROSITE" id="PS51094"/>
    </source>
</evidence>
<dbReference type="Gene3D" id="3.40.930.10">
    <property type="entry name" value="Mannitol-specific EII, Chain A"/>
    <property type="match status" value="1"/>
</dbReference>
<dbReference type="PANTHER" id="PTHR47738:SF1">
    <property type="entry name" value="NITROGEN REGULATORY PROTEIN"/>
    <property type="match status" value="1"/>
</dbReference>
<dbReference type="KEGG" id="fap:GR316_10230"/>
<dbReference type="Pfam" id="PF00359">
    <property type="entry name" value="PTS_EIIA_2"/>
    <property type="match status" value="1"/>
</dbReference>